<dbReference type="RefSeq" id="WP_080519536.1">
    <property type="nucleotide sequence ID" value="NZ_MPLS01000040.1"/>
</dbReference>
<reference evidence="1 2" key="1">
    <citation type="journal article" date="2017" name="Front. Microbiol.">
        <title>Genomic Characterization of Dairy Associated Leuconostoc Species and Diversity of Leuconostocs in Undefined Mixed Mesophilic Starter Cultures.</title>
        <authorList>
            <person name="Frantzen C.A."/>
            <person name="Kot W."/>
            <person name="Pedersen T.B."/>
            <person name="Ardo Y.M."/>
            <person name="Broadbent J.R."/>
            <person name="Neve H."/>
            <person name="Hansen L.H."/>
            <person name="Dal Bello F."/>
            <person name="Ostlie H.M."/>
            <person name="Kleppen H.P."/>
            <person name="Vogensen F.K."/>
            <person name="Holo H."/>
        </authorList>
    </citation>
    <scope>NUCLEOTIDE SEQUENCE [LARGE SCALE GENOMIC DNA]</scope>
    <source>
        <strain evidence="1 2">LMGCF08</strain>
    </source>
</reference>
<organism evidence="1 2">
    <name type="scientific">Leuconostoc pseudomesenteroides</name>
    <dbReference type="NCBI Taxonomy" id="33968"/>
    <lineage>
        <taxon>Bacteria</taxon>
        <taxon>Bacillati</taxon>
        <taxon>Bacillota</taxon>
        <taxon>Bacilli</taxon>
        <taxon>Lactobacillales</taxon>
        <taxon>Lactobacillaceae</taxon>
        <taxon>Leuconostoc</taxon>
    </lineage>
</organism>
<dbReference type="Proteomes" id="UP000192288">
    <property type="component" value="Unassembled WGS sequence"/>
</dbReference>
<dbReference type="AlphaFoldDB" id="A0A1X0VC31"/>
<protein>
    <submittedName>
        <fullName evidence="1">Uncharacterized protein</fullName>
    </submittedName>
</protein>
<accession>A0A1X0VC31</accession>
<comment type="caution">
    <text evidence="1">The sequence shown here is derived from an EMBL/GenBank/DDBJ whole genome shotgun (WGS) entry which is preliminary data.</text>
</comment>
<dbReference type="EMBL" id="MPLS01000040">
    <property type="protein sequence ID" value="ORI97169.1"/>
    <property type="molecule type" value="Genomic_DNA"/>
</dbReference>
<dbReference type="STRING" id="33968.BMS77_09060"/>
<gene>
    <name evidence="1" type="ORF">BMR96_08610</name>
</gene>
<evidence type="ECO:0000313" key="2">
    <source>
        <dbReference type="Proteomes" id="UP000192288"/>
    </source>
</evidence>
<evidence type="ECO:0000313" key="1">
    <source>
        <dbReference type="EMBL" id="ORI97169.1"/>
    </source>
</evidence>
<proteinExistence type="predicted"/>
<sequence>MSFDATKNYLQKEIQIELKGITSETFNKHFRSDKNFPKPIFDTPRKKVWDGRALVYYFDKKSGR</sequence>
<name>A0A1X0VC31_LEUPS</name>